<dbReference type="PANTHER" id="PTHR42115">
    <property type="entry name" value="BETA-SYNTHASE (BETA-THIONASE), PUTATIVE (AFU_ORTHOLOGUE AFUA_3G08420)-RELATED"/>
    <property type="match status" value="1"/>
</dbReference>
<name>A0AA40K528_9PEZI</name>
<dbReference type="SUPFAM" id="SSF54631">
    <property type="entry name" value="CBS-domain pair"/>
    <property type="match status" value="1"/>
</dbReference>
<gene>
    <name evidence="1" type="ORF">B0T18DRAFT_326566</name>
</gene>
<dbReference type="EMBL" id="JAUKUD010000004">
    <property type="protein sequence ID" value="KAK0746220.1"/>
    <property type="molecule type" value="Genomic_DNA"/>
</dbReference>
<protein>
    <recommendedName>
        <fullName evidence="3">Cystathionine beta-synthase</fullName>
    </recommendedName>
</protein>
<reference evidence="1" key="1">
    <citation type="submission" date="2023-06" db="EMBL/GenBank/DDBJ databases">
        <title>Genome-scale phylogeny and comparative genomics of the fungal order Sordariales.</title>
        <authorList>
            <consortium name="Lawrence Berkeley National Laboratory"/>
            <person name="Hensen N."/>
            <person name="Bonometti L."/>
            <person name="Westerberg I."/>
            <person name="Brannstrom I.O."/>
            <person name="Guillou S."/>
            <person name="Cros-Aarteil S."/>
            <person name="Calhoun S."/>
            <person name="Haridas S."/>
            <person name="Kuo A."/>
            <person name="Mondo S."/>
            <person name="Pangilinan J."/>
            <person name="Riley R."/>
            <person name="LaButti K."/>
            <person name="Andreopoulos B."/>
            <person name="Lipzen A."/>
            <person name="Chen C."/>
            <person name="Yanf M."/>
            <person name="Daum C."/>
            <person name="Ng V."/>
            <person name="Clum A."/>
            <person name="Steindorff A."/>
            <person name="Ohm R."/>
            <person name="Martin F."/>
            <person name="Silar P."/>
            <person name="Natvig D."/>
            <person name="Lalanne C."/>
            <person name="Gautier V."/>
            <person name="Ament-velasquez S.L."/>
            <person name="Kruys A."/>
            <person name="Hutchinson M.I."/>
            <person name="Powell A.J."/>
            <person name="Barry K."/>
            <person name="Miller A.N."/>
            <person name="Grigoriev I.V."/>
            <person name="Debuchy R."/>
            <person name="Gladieux P."/>
            <person name="Thoren M.H."/>
            <person name="Johannesson H."/>
        </authorList>
    </citation>
    <scope>NUCLEOTIDE SEQUENCE</scope>
    <source>
        <strain evidence="1">SMH3187-1</strain>
    </source>
</reference>
<evidence type="ECO:0000313" key="2">
    <source>
        <dbReference type="Proteomes" id="UP001172155"/>
    </source>
</evidence>
<dbReference type="InterPro" id="IPR046342">
    <property type="entry name" value="CBS_dom_sf"/>
</dbReference>
<evidence type="ECO:0008006" key="3">
    <source>
        <dbReference type="Google" id="ProtNLM"/>
    </source>
</evidence>
<keyword evidence="2" id="KW-1185">Reference proteome</keyword>
<evidence type="ECO:0000313" key="1">
    <source>
        <dbReference type="EMBL" id="KAK0746220.1"/>
    </source>
</evidence>
<organism evidence="1 2">
    <name type="scientific">Schizothecium vesticola</name>
    <dbReference type="NCBI Taxonomy" id="314040"/>
    <lineage>
        <taxon>Eukaryota</taxon>
        <taxon>Fungi</taxon>
        <taxon>Dikarya</taxon>
        <taxon>Ascomycota</taxon>
        <taxon>Pezizomycotina</taxon>
        <taxon>Sordariomycetes</taxon>
        <taxon>Sordariomycetidae</taxon>
        <taxon>Sordariales</taxon>
        <taxon>Schizotheciaceae</taxon>
        <taxon>Schizothecium</taxon>
    </lineage>
</organism>
<dbReference type="PANTHER" id="PTHR42115:SF1">
    <property type="entry name" value="BETA-SYNTHASE (BETA-THIONASE), PUTATIVE (AFU_ORTHOLOGUE AFUA_3G08420)-RELATED"/>
    <property type="match status" value="1"/>
</dbReference>
<sequence length="170" mass="18906">MTDVMAQPSPAQEGPLAHPFVSKWASRYRGATVEDLDPPAALSLTPSDTIQVALMSAFERDYTHLTVVDAATRALLGYISIPQLQALLEQGRVRPEDEVRTAMVRFRRRGAQYRVITMNTPLEELEAFFAGAATGGQKQDFAVITDDRRRFVLGVATVQDLEEFVKRRPA</sequence>
<accession>A0AA40K528</accession>
<dbReference type="Gene3D" id="3.10.580.10">
    <property type="entry name" value="CBS-domain"/>
    <property type="match status" value="1"/>
</dbReference>
<proteinExistence type="predicted"/>
<dbReference type="Proteomes" id="UP001172155">
    <property type="component" value="Unassembled WGS sequence"/>
</dbReference>
<dbReference type="AlphaFoldDB" id="A0AA40K528"/>
<comment type="caution">
    <text evidence="1">The sequence shown here is derived from an EMBL/GenBank/DDBJ whole genome shotgun (WGS) entry which is preliminary data.</text>
</comment>